<proteinExistence type="predicted"/>
<gene>
    <name evidence="1" type="ORF">QYF49_08640</name>
</gene>
<reference evidence="1" key="1">
    <citation type="submission" date="2023-06" db="EMBL/GenBank/DDBJ databases">
        <title>Draft Genome Sequences of Representative Paenibacillus Polymyxa, Bacillus cereus, Fictibacillus sp., and Brevibacillus agri Strains Isolated from Amazonian Dark Earth.</title>
        <authorList>
            <person name="Pellegrinetti T.A."/>
            <person name="Cunha I.C.M."/>
            <person name="Chaves M.G."/>
            <person name="Freitas A.S."/>
            <person name="Silva A.V.R."/>
            <person name="Tsai S.M."/>
            <person name="Mendes L.W."/>
        </authorList>
    </citation>
    <scope>NUCLEOTIDE SEQUENCE</scope>
    <source>
        <strain evidence="1">CENA-BCM004</strain>
    </source>
</reference>
<dbReference type="EMBL" id="JAUHLN010000002">
    <property type="protein sequence ID" value="MDN4073079.1"/>
    <property type="molecule type" value="Genomic_DNA"/>
</dbReference>
<comment type="caution">
    <text evidence="1">The sequence shown here is derived from an EMBL/GenBank/DDBJ whole genome shotgun (WGS) entry which is preliminary data.</text>
</comment>
<organism evidence="1 2">
    <name type="scientific">Fictibacillus terranigra</name>
    <dbReference type="NCBI Taxonomy" id="3058424"/>
    <lineage>
        <taxon>Bacteria</taxon>
        <taxon>Bacillati</taxon>
        <taxon>Bacillota</taxon>
        <taxon>Bacilli</taxon>
        <taxon>Bacillales</taxon>
        <taxon>Fictibacillaceae</taxon>
        <taxon>Fictibacillus</taxon>
    </lineage>
</organism>
<dbReference type="RefSeq" id="WP_290399224.1">
    <property type="nucleotide sequence ID" value="NZ_JAUHLN010000002.1"/>
</dbReference>
<keyword evidence="2" id="KW-1185">Reference proteome</keyword>
<dbReference type="Proteomes" id="UP001168694">
    <property type="component" value="Unassembled WGS sequence"/>
</dbReference>
<evidence type="ECO:0000313" key="2">
    <source>
        <dbReference type="Proteomes" id="UP001168694"/>
    </source>
</evidence>
<sequence length="112" mass="13273">MRKQWTETENEIFSIILDRYRDDIRGKDKKQVKKVTRIYAEKLYSANQILQSRTIQSVDEHLSYFDDLTAGVGSKEDFAKKDEKYYGKIPRSDNSFISNPARVIRSKEKYLK</sequence>
<name>A0ABT8E589_9BACL</name>
<evidence type="ECO:0000313" key="1">
    <source>
        <dbReference type="EMBL" id="MDN4073079.1"/>
    </source>
</evidence>
<accession>A0ABT8E589</accession>
<protein>
    <submittedName>
        <fullName evidence="1">Uncharacterized protein</fullName>
    </submittedName>
</protein>